<feature type="region of interest" description="Disordered" evidence="1">
    <location>
        <begin position="93"/>
        <end position="114"/>
    </location>
</feature>
<accession>A0A1I6GL02</accession>
<protein>
    <submittedName>
        <fullName evidence="2">Helix-turn-helix domain-containing protein</fullName>
    </submittedName>
</protein>
<sequence length="114" mass="12542">MGDETDGDHLLDVLGDGDARDILASVSERPRSAKELGDEHGLSLPTVYRRLDKLAEHGLVASSATVEDDGTHYKRYEATFHRAVVTLRDGAYGTRVDHREETVDDPPSREVPGE</sequence>
<dbReference type="CDD" id="cd00090">
    <property type="entry name" value="HTH_ARSR"/>
    <property type="match status" value="1"/>
</dbReference>
<dbReference type="SUPFAM" id="SSF46785">
    <property type="entry name" value="Winged helix' DNA-binding domain"/>
    <property type="match status" value="1"/>
</dbReference>
<dbReference type="InterPro" id="IPR036390">
    <property type="entry name" value="WH_DNA-bd_sf"/>
</dbReference>
<name>A0A1I6GL02_9EURY</name>
<evidence type="ECO:0000313" key="3">
    <source>
        <dbReference type="Proteomes" id="UP000198531"/>
    </source>
</evidence>
<evidence type="ECO:0000313" key="2">
    <source>
        <dbReference type="EMBL" id="SFR42737.1"/>
    </source>
</evidence>
<dbReference type="OrthoDB" id="311452at2157"/>
<reference evidence="3" key="1">
    <citation type="submission" date="2016-10" db="EMBL/GenBank/DDBJ databases">
        <authorList>
            <person name="Varghese N."/>
            <person name="Submissions S."/>
        </authorList>
    </citation>
    <scope>NUCLEOTIDE SEQUENCE [LARGE SCALE GENOMIC DNA]</scope>
    <source>
        <strain evidence="3">CGMCC 1.7736</strain>
    </source>
</reference>
<dbReference type="AlphaFoldDB" id="A0A1I6GL02"/>
<proteinExistence type="predicted"/>
<feature type="compositionally biased region" description="Basic and acidic residues" evidence="1">
    <location>
        <begin position="95"/>
        <end position="114"/>
    </location>
</feature>
<dbReference type="STRING" id="553469.SAMN04487947_1304"/>
<dbReference type="Gene3D" id="1.10.10.10">
    <property type="entry name" value="Winged helix-like DNA-binding domain superfamily/Winged helix DNA-binding domain"/>
    <property type="match status" value="1"/>
</dbReference>
<dbReference type="InterPro" id="IPR011991">
    <property type="entry name" value="ArsR-like_HTH"/>
</dbReference>
<dbReference type="Proteomes" id="UP000198531">
    <property type="component" value="Unassembled WGS sequence"/>
</dbReference>
<dbReference type="RefSeq" id="WP_089805697.1">
    <property type="nucleotide sequence ID" value="NZ_FOYT01000001.1"/>
</dbReference>
<gene>
    <name evidence="2" type="ORF">SAMN04487947_1304</name>
</gene>
<dbReference type="EMBL" id="FOYT01000001">
    <property type="protein sequence ID" value="SFR42737.1"/>
    <property type="molecule type" value="Genomic_DNA"/>
</dbReference>
<evidence type="ECO:0000256" key="1">
    <source>
        <dbReference type="SAM" id="MobiDB-lite"/>
    </source>
</evidence>
<dbReference type="Pfam" id="PF12840">
    <property type="entry name" value="HTH_20"/>
    <property type="match status" value="1"/>
</dbReference>
<dbReference type="InterPro" id="IPR036388">
    <property type="entry name" value="WH-like_DNA-bd_sf"/>
</dbReference>
<keyword evidence="3" id="KW-1185">Reference proteome</keyword>
<organism evidence="2 3">
    <name type="scientific">Halogeometricum rufum</name>
    <dbReference type="NCBI Taxonomy" id="553469"/>
    <lineage>
        <taxon>Archaea</taxon>
        <taxon>Methanobacteriati</taxon>
        <taxon>Methanobacteriota</taxon>
        <taxon>Stenosarchaea group</taxon>
        <taxon>Halobacteria</taxon>
        <taxon>Halobacteriales</taxon>
        <taxon>Haloferacaceae</taxon>
        <taxon>Halogeometricum</taxon>
    </lineage>
</organism>